<evidence type="ECO:0000313" key="3">
    <source>
        <dbReference type="Proteomes" id="UP000679575"/>
    </source>
</evidence>
<proteinExistence type="predicted"/>
<gene>
    <name evidence="2" type="ORF">KDN34_02885</name>
</gene>
<dbReference type="Proteomes" id="UP000679575">
    <property type="component" value="Chromosome"/>
</dbReference>
<sequence length="208" mass="22269">MSDFLNAIETLRQQHITAVLLVYLDFASGPIYVHSGVGDLVYEGINYRGIGVLGKIGSVKENGKVAPDKLTLGLSGIPSELLSTMLTEYYQNRPARISVVILDNDTQLPIAGDVIFAGRMDVAKLTDGDTSTISLNVNSRAIDWKNARNGRYTDADQQAKYPGDKFFEFVPQAVDHELQWGIPGGTSSVNSSASGSGAGGTSTRTALK</sequence>
<keyword evidence="3" id="KW-1185">Reference proteome</keyword>
<accession>A0ABX7YW92</accession>
<dbReference type="EMBL" id="CP073587">
    <property type="protein sequence ID" value="QUN06426.1"/>
    <property type="molecule type" value="Genomic_DNA"/>
</dbReference>
<evidence type="ECO:0000256" key="1">
    <source>
        <dbReference type="SAM" id="MobiDB-lite"/>
    </source>
</evidence>
<protein>
    <submittedName>
        <fullName evidence="2">Uncharacterized protein</fullName>
    </submittedName>
</protein>
<name>A0ABX7YW92_9GAMM</name>
<feature type="region of interest" description="Disordered" evidence="1">
    <location>
        <begin position="185"/>
        <end position="208"/>
    </location>
</feature>
<evidence type="ECO:0000313" key="2">
    <source>
        <dbReference type="EMBL" id="QUN06426.1"/>
    </source>
</evidence>
<organism evidence="2 3">
    <name type="scientific">Shewanella yunxiaonensis</name>
    <dbReference type="NCBI Taxonomy" id="2829809"/>
    <lineage>
        <taxon>Bacteria</taxon>
        <taxon>Pseudomonadati</taxon>
        <taxon>Pseudomonadota</taxon>
        <taxon>Gammaproteobacteria</taxon>
        <taxon>Alteromonadales</taxon>
        <taxon>Shewanellaceae</taxon>
        <taxon>Shewanella</taxon>
    </lineage>
</organism>
<dbReference type="RefSeq" id="WP_212595440.1">
    <property type="nucleotide sequence ID" value="NZ_CP073587.1"/>
</dbReference>
<reference evidence="2 3" key="1">
    <citation type="submission" date="2021-04" db="EMBL/GenBank/DDBJ databases">
        <title>Novel species identification of genus Shewanella.</title>
        <authorList>
            <person name="Liu G."/>
        </authorList>
    </citation>
    <scope>NUCLEOTIDE SEQUENCE [LARGE SCALE GENOMIC DNA]</scope>
    <source>
        <strain evidence="2 3">FJAT-54481</strain>
    </source>
</reference>